<dbReference type="Pfam" id="PF25020">
    <property type="entry name" value="TTR_TEN1-4"/>
    <property type="match status" value="1"/>
</dbReference>
<reference evidence="14" key="1">
    <citation type="journal article" date="2023" name="Mol. Biol. Evol.">
        <title>Third-Generation Sequencing Reveals the Adaptive Role of the Epigenome in Three Deep-Sea Polychaetes.</title>
        <authorList>
            <person name="Perez M."/>
            <person name="Aroh O."/>
            <person name="Sun Y."/>
            <person name="Lan Y."/>
            <person name="Juniper S.K."/>
            <person name="Young C.R."/>
            <person name="Angers B."/>
            <person name="Qian P.Y."/>
        </authorList>
    </citation>
    <scope>NUCLEOTIDE SEQUENCE</scope>
    <source>
        <strain evidence="14">R07B-5</strain>
    </source>
</reference>
<keyword evidence="7" id="KW-0677">Repeat</keyword>
<dbReference type="PANTHER" id="PTHR11219">
    <property type="entry name" value="TENEURIN AND N-ACETYLGLUCOSAMINE-1-PHOSPHODIESTER ALPHA-N-ACETYLGLUCOSAMINIDASE"/>
    <property type="match status" value="1"/>
</dbReference>
<protein>
    <recommendedName>
        <fullName evidence="13">EGF-like domain-containing protein</fullName>
    </recommendedName>
</protein>
<feature type="domain" description="EGF-like" evidence="13">
    <location>
        <begin position="461"/>
        <end position="496"/>
    </location>
</feature>
<evidence type="ECO:0000256" key="1">
    <source>
        <dbReference type="ARBA" id="ARBA00004167"/>
    </source>
</evidence>
<dbReference type="Pfam" id="PF25024">
    <property type="entry name" value="EGF_TEN"/>
    <property type="match status" value="1"/>
</dbReference>
<evidence type="ECO:0000256" key="2">
    <source>
        <dbReference type="ARBA" id="ARBA00004236"/>
    </source>
</evidence>
<dbReference type="FunFam" id="2.120.10.30:FF:000006">
    <property type="entry name" value="Teneurin transmembrane protein 4"/>
    <property type="match status" value="1"/>
</dbReference>
<dbReference type="InterPro" id="IPR000742">
    <property type="entry name" value="EGF"/>
</dbReference>
<dbReference type="InterPro" id="IPR056820">
    <property type="entry name" value="TEN_TTR-like"/>
</dbReference>
<dbReference type="InterPro" id="IPR057627">
    <property type="entry name" value="FN-plug_TEN1-4"/>
</dbReference>
<dbReference type="InterPro" id="IPR057629">
    <property type="entry name" value="Teneurin1-4_GBD"/>
</dbReference>
<keyword evidence="4" id="KW-1003">Cell membrane</keyword>
<evidence type="ECO:0000256" key="7">
    <source>
        <dbReference type="ARBA" id="ARBA00022737"/>
    </source>
</evidence>
<dbReference type="InterPro" id="IPR008969">
    <property type="entry name" value="CarboxyPept-like_regulatory"/>
</dbReference>
<evidence type="ECO:0000256" key="12">
    <source>
        <dbReference type="SAM" id="Phobius"/>
    </source>
</evidence>
<evidence type="ECO:0000256" key="11">
    <source>
        <dbReference type="PROSITE-ProRule" id="PRU00076"/>
    </source>
</evidence>
<evidence type="ECO:0000313" key="15">
    <source>
        <dbReference type="Proteomes" id="UP001209878"/>
    </source>
</evidence>
<dbReference type="EMBL" id="JAODUO010000730">
    <property type="protein sequence ID" value="KAK2175442.1"/>
    <property type="molecule type" value="Genomic_DNA"/>
</dbReference>
<evidence type="ECO:0000256" key="10">
    <source>
        <dbReference type="ARBA" id="ARBA00023157"/>
    </source>
</evidence>
<evidence type="ECO:0000259" key="13">
    <source>
        <dbReference type="PROSITE" id="PS50026"/>
    </source>
</evidence>
<dbReference type="SUPFAM" id="SSF101898">
    <property type="entry name" value="NHL repeat"/>
    <property type="match status" value="1"/>
</dbReference>
<evidence type="ECO:0000256" key="9">
    <source>
        <dbReference type="ARBA" id="ARBA00023136"/>
    </source>
</evidence>
<keyword evidence="6 12" id="KW-0812">Transmembrane</keyword>
<evidence type="ECO:0000256" key="6">
    <source>
        <dbReference type="ARBA" id="ARBA00022692"/>
    </source>
</evidence>
<comment type="subcellular location">
    <subcellularLocation>
        <location evidence="2">Cell membrane</location>
    </subcellularLocation>
    <subcellularLocation>
        <location evidence="1">Membrane</location>
        <topology evidence="1">Single-pass membrane protein</topology>
    </subcellularLocation>
</comment>
<organism evidence="14 15">
    <name type="scientific">Ridgeia piscesae</name>
    <name type="common">Tubeworm</name>
    <dbReference type="NCBI Taxonomy" id="27915"/>
    <lineage>
        <taxon>Eukaryota</taxon>
        <taxon>Metazoa</taxon>
        <taxon>Spiralia</taxon>
        <taxon>Lophotrochozoa</taxon>
        <taxon>Annelida</taxon>
        <taxon>Polychaeta</taxon>
        <taxon>Sedentaria</taxon>
        <taxon>Canalipalpata</taxon>
        <taxon>Sabellida</taxon>
        <taxon>Siboglinidae</taxon>
        <taxon>Ridgeia</taxon>
    </lineage>
</organism>
<dbReference type="Pfam" id="PF25023">
    <property type="entry name" value="TEN_YD-shell"/>
    <property type="match status" value="1"/>
</dbReference>
<dbReference type="PROSITE" id="PS50026">
    <property type="entry name" value="EGF_3"/>
    <property type="match status" value="1"/>
</dbReference>
<comment type="caution">
    <text evidence="11">Lacks conserved residue(s) required for the propagation of feature annotation.</text>
</comment>
<keyword evidence="15" id="KW-1185">Reference proteome</keyword>
<dbReference type="FunFam" id="2.10.25.10:FF:000021">
    <property type="entry name" value="Teneurin transmembrane protein 2"/>
    <property type="match status" value="1"/>
</dbReference>
<keyword evidence="5 11" id="KW-0245">EGF-like domain</keyword>
<gene>
    <name evidence="14" type="ORF">NP493_731g01000</name>
</gene>
<dbReference type="InterPro" id="IPR056822">
    <property type="entry name" value="TEN_NHL"/>
</dbReference>
<dbReference type="InterPro" id="IPR011042">
    <property type="entry name" value="6-blade_b-propeller_TolB-like"/>
</dbReference>
<evidence type="ECO:0000256" key="3">
    <source>
        <dbReference type="ARBA" id="ARBA00009385"/>
    </source>
</evidence>
<dbReference type="Pfam" id="PF23538">
    <property type="entry name" value="Teneurin_ABD"/>
    <property type="match status" value="1"/>
</dbReference>
<feature type="disulfide bond" evidence="11">
    <location>
        <begin position="486"/>
        <end position="495"/>
    </location>
</feature>
<dbReference type="PROSITE" id="PS00022">
    <property type="entry name" value="EGF_1"/>
    <property type="match status" value="3"/>
</dbReference>
<feature type="transmembrane region" description="Helical" evidence="12">
    <location>
        <begin position="54"/>
        <end position="77"/>
    </location>
</feature>
<dbReference type="Pfam" id="PF25021">
    <property type="entry name" value="TEN_NHL"/>
    <property type="match status" value="1"/>
</dbReference>
<dbReference type="InterPro" id="IPR028916">
    <property type="entry name" value="Tox-GHH_dom"/>
</dbReference>
<dbReference type="GO" id="GO:0005886">
    <property type="term" value="C:plasma membrane"/>
    <property type="evidence" value="ECO:0007669"/>
    <property type="project" value="UniProtKB-SubCell"/>
</dbReference>
<keyword evidence="10 11" id="KW-1015">Disulfide bond</keyword>
<dbReference type="InterPro" id="IPR056823">
    <property type="entry name" value="TEN-like_YD-shell"/>
</dbReference>
<dbReference type="FunFam" id="2.10.25.10:FF:000013">
    <property type="entry name" value="Teneurin transmembrane protein 4"/>
    <property type="match status" value="1"/>
</dbReference>
<dbReference type="GO" id="GO:0008045">
    <property type="term" value="P:motor neuron axon guidance"/>
    <property type="evidence" value="ECO:0007669"/>
    <property type="project" value="TreeGrafter"/>
</dbReference>
<dbReference type="Pfam" id="PF15636">
    <property type="entry name" value="Tox-GHH"/>
    <property type="match status" value="1"/>
</dbReference>
<dbReference type="InterPro" id="IPR051216">
    <property type="entry name" value="Teneurin"/>
</dbReference>
<dbReference type="Pfam" id="PF24329">
    <property type="entry name" value="FN-plug_TEN1-4"/>
    <property type="match status" value="1"/>
</dbReference>
<evidence type="ECO:0000313" key="14">
    <source>
        <dbReference type="EMBL" id="KAK2175442.1"/>
    </source>
</evidence>
<accession>A0AAD9KQI8</accession>
<evidence type="ECO:0000256" key="8">
    <source>
        <dbReference type="ARBA" id="ARBA00022989"/>
    </source>
</evidence>
<dbReference type="Gene3D" id="2.10.25.10">
    <property type="entry name" value="Laminin"/>
    <property type="match status" value="4"/>
</dbReference>
<dbReference type="Gene3D" id="2.180.10.10">
    <property type="entry name" value="RHS repeat-associated core"/>
    <property type="match status" value="2"/>
</dbReference>
<name>A0AAD9KQI8_RIDPI</name>
<dbReference type="PROSITE" id="PS01186">
    <property type="entry name" value="EGF_2"/>
    <property type="match status" value="4"/>
</dbReference>
<dbReference type="SUPFAM" id="SSF49464">
    <property type="entry name" value="Carboxypeptidase regulatory domain-like"/>
    <property type="match status" value="1"/>
</dbReference>
<comment type="similarity">
    <text evidence="3">Belongs to the tenascin family. Teneurin subfamily.</text>
</comment>
<comment type="caution">
    <text evidence="14">The sequence shown here is derived from an EMBL/GenBank/DDBJ whole genome shotgun (WGS) entry which is preliminary data.</text>
</comment>
<keyword evidence="9 12" id="KW-0472">Membrane</keyword>
<dbReference type="PANTHER" id="PTHR11219:SF69">
    <property type="entry name" value="TENEURIN-A"/>
    <property type="match status" value="1"/>
</dbReference>
<evidence type="ECO:0000256" key="5">
    <source>
        <dbReference type="ARBA" id="ARBA00022536"/>
    </source>
</evidence>
<evidence type="ECO:0000256" key="4">
    <source>
        <dbReference type="ARBA" id="ARBA00022475"/>
    </source>
</evidence>
<dbReference type="SMART" id="SM00181">
    <property type="entry name" value="EGF"/>
    <property type="match status" value="7"/>
</dbReference>
<dbReference type="Pfam" id="PF23093">
    <property type="entry name" value="GBD_Tenm3"/>
    <property type="match status" value="1"/>
</dbReference>
<dbReference type="Gene3D" id="2.60.120.260">
    <property type="entry name" value="Galactose-binding domain-like"/>
    <property type="match status" value="1"/>
</dbReference>
<proteinExistence type="inferred from homology"/>
<dbReference type="Proteomes" id="UP001209878">
    <property type="component" value="Unassembled WGS sequence"/>
</dbReference>
<feature type="disulfide bond" evidence="11">
    <location>
        <begin position="465"/>
        <end position="475"/>
    </location>
</feature>
<dbReference type="Gene3D" id="2.120.10.30">
    <property type="entry name" value="TolB, C-terminal domain"/>
    <property type="match status" value="2"/>
</dbReference>
<keyword evidence="8 12" id="KW-1133">Transmembrane helix</keyword>
<sequence length="2478" mass="278507">MSSAVLCVCFRQNATLLPPVPTYPTVQNEFHDYSAHFQGRSYEMKKRLMGRCTWKCIALIFIFLTILLSTLLVYFLVMKVYALNWHLQRAPVVLNATDPSDKVFPVSSNYYKLGQPATYELPPGGFWRNRFDIVHSQFVKVNVTLPAAVIAVYARRSVPPTHAQYDFHEVLDGKRFSSSPRQKRDIPEGAPSGEIGHQTAFKTFMDTGLWYLFFYNDDDQPQTVSFVATKHDEMVTECPQDCHGHGDCVEGQCQCFPGYTSWDCSQSTCPVLCLGNGIFVHGDCKCYGGWKGKECSVAEGDCSDPTCGGNGVCVQGECLCSQGYKGEDCTEVDCLTPDCSGHGVCVAGRCVCFKGHQGGDCSLPDLVDLNMCVNCSGHGVYDYSKRVCRCEEGWGGATCRIEVCNLECVHGHCDSQRCICNEGWMGANCNQRQCDRRCAKHGFCNNGTCICKPGWNGRHCSLDGCHNECNNNGACRLFSDGWRCNCRDGWKGVDCVVAMETECGDSVDNDKDGLTDCQDPDCCISISCKESIHCRTSADPMEILLRKQPPSSTASFYERMRFLIEDDSVQNYATLGSFNHSQVSVIRGKVITSDGSPLIGARVSVLTQPLYGFTLTRELGLFDMLVNGGGSVTLLFQRHPFEEKQTTVMVPWNHIVTMDAVTLTLAGEAAGSDECIGTVHDYYDLRPVILSTWQHTQLGACPSRSTIIPESQVLQESIRVPGTEVYLVYHSSETPGYMSTIMIQLTPGVIPQNLTVILLRVSVEGLVFEKKFEADAELKYKFAWDRRNAYNQKVYGIVTATVAVGYKYSSCKHIFWETQSATMSGYDITSSEIGGWNLHIHHTYNFEEGILHKGDGTNLYLKERPRKIVTVLGNGERRQLNCSGCNGIATISELLAPVALASGRDGSLYVGDFNFIRKLSANRKEVTSILQLSMSEVPYKYYMMVSPLNGKLYISDYESHRIIQVKTMGTVRDLQDNYEVIAGTGEQCAPGDPDQCGDGGPANKAKLFHPKGIAVNKNGVVYFADGANIRRVGTDGKIDTVVGNQAQPAYWKPLPCGKLLSHREVTLQWPTALAINPLDNTLHIIDNNMVLKLTPDGMVVVVAGRLLHCPPKRANVSSLLTEEQSGPQLATDVILKSPQHITFAQNGDMYIVESDGHRINRVRVVTSGGMIMHYAGAQSKCDCSDPLCSCFDATQVLATNVLLHSPTAVTITPDNVLHVADMGNFRIHSIVATLPEPNRMGQYHVLYPQTQELYVFNRYGQHIATRNLITNMFMYNFTYNVNSYYGKLVRVIDSGGKTLTIKRDYTTQAKEIVPPGGTHCKFTMDNMGQLQMLVAANNATVRFSYLGNTGLLESKETSEGHTFLYEYDEIGRLATVVQPTGERTVLNTDVDPTGVIARLNTNGRDRVAMTTNGNMFSILNGQSQTKVSYLHDGALVVEYPFKMAVTLETSPHPLLSTQHQLHVKRKIILPDNLVHRLEWRYYLRRERRSQNGKIIDKIGRRMRVGTAPPSVHRGRARSAVSAAIMHAASITARRPLPSDRPGGYEGKMLMVNGENLLTVEYERTTHSETVYNEDRLEILKAEYNGAGQPTRFYPAGPIEGLNVSYDTQGRMQMWQRGARTIINVYDEETGNLQETRLADGSMYKYTYNMGTKPSCVTLPSGKEYHLHYDHHGNLKSLTMPNSATHHFHVLTSIGLFRKSYHPPDGHGVFIKDYSSGGQLHQVLYPSNQRRVTYYYNSYGQPSNVYFDWSSINFTYYQLTGVLKGITISTPAILNYSCSLQFGPESALVQQHSVSFSKTTFQLVGANFGYRYDQNFRIIAIDTTIGHHRPEPVTMRYSVKTGKLNQLNEFMFQYPRRHREVIKDTNMEIIREYNSFSQLTDMWYRFNNHGVFTLEVKYDVAGRIRQWRRKVGSSDLKAFEYVYDADGNVVEVLLGGQPTWKYGIDANGNIVMIQHHSSVREVNINVKDHIESSGQNIYVHDKDGFLVKRNGETFEHNSQGQLVRATLPGKYDVCYFYDAYNRLVAMHELEKGQTTQFFYADITTKDRITHVYHHDTKELSEFFYDHSGSLFAMKHDNTNYYIAVDPIGSPILVFNTKGSVVKQMEYDPLGSRIVDSSPRFFFPLGFQGGIIDPYSGMIHFRERVYDPNVGRWTSPDFEQLFERVVELGDRPQIANLYQNQHLVNPHLQYWNSMMDISQWLQLLGYDLDSLIPVVTFTGHLQPEDDWAVMPDRLIPVSSAFECAFKRDMDSFMQISTVPRSSITATTATSESHFIKAFAPEHHIFGDGVLLSVEKQRVIVNILDSAEEQLALLASTLFNNSLIVDAELTIHGRDLHYFVKPSLDDAVADVKELSLHGHDMIHGINVTVIQHHATPQRILFVDIHLLTVHTALNLRYGTSVAEEHRRITTHARQRAVKAAWYIEQENALLNRRSMHRWSSVEREELVRTGSVSGVEVTYLRDVSLYPELADDPRNIKFVHR</sequence>